<evidence type="ECO:0000256" key="2">
    <source>
        <dbReference type="ARBA" id="ARBA00023015"/>
    </source>
</evidence>
<keyword evidence="6" id="KW-0175">Coiled coil</keyword>
<keyword evidence="3" id="KW-0238">DNA-binding</keyword>
<dbReference type="FunFam" id="3.40.1810.10:FF:000008">
    <property type="entry name" value="MADS-box transcription factor 1"/>
    <property type="match status" value="1"/>
</dbReference>
<dbReference type="GO" id="GO:0046983">
    <property type="term" value="F:protein dimerization activity"/>
    <property type="evidence" value="ECO:0007669"/>
    <property type="project" value="InterPro"/>
</dbReference>
<keyword evidence="10" id="KW-1185">Reference proteome</keyword>
<evidence type="ECO:0000313" key="9">
    <source>
        <dbReference type="EMBL" id="TYI09159.1"/>
    </source>
</evidence>
<dbReference type="PROSITE" id="PS50066">
    <property type="entry name" value="MADS_BOX_2"/>
    <property type="match status" value="1"/>
</dbReference>
<feature type="coiled-coil region" evidence="6">
    <location>
        <begin position="127"/>
        <end position="169"/>
    </location>
</feature>
<evidence type="ECO:0000256" key="1">
    <source>
        <dbReference type="ARBA" id="ARBA00004123"/>
    </source>
</evidence>
<dbReference type="PRINTS" id="PR00404">
    <property type="entry name" value="MADSDOMAIN"/>
</dbReference>
<dbReference type="CDD" id="cd00265">
    <property type="entry name" value="MADS_MEF2_like"/>
    <property type="match status" value="1"/>
</dbReference>
<feature type="domain" description="MADS-box" evidence="7">
    <location>
        <begin position="1"/>
        <end position="61"/>
    </location>
</feature>
<dbReference type="GO" id="GO:0000977">
    <property type="term" value="F:RNA polymerase II transcription regulatory region sequence-specific DNA binding"/>
    <property type="evidence" value="ECO:0007669"/>
    <property type="project" value="InterPro"/>
</dbReference>
<keyword evidence="4" id="KW-0804">Transcription</keyword>
<dbReference type="EMBL" id="CM017618">
    <property type="protein sequence ID" value="TYI09159.1"/>
    <property type="molecule type" value="Genomic_DNA"/>
</dbReference>
<dbReference type="Gene3D" id="3.40.1810.10">
    <property type="entry name" value="Transcription factor, MADS-box"/>
    <property type="match status" value="1"/>
</dbReference>
<dbReference type="InterPro" id="IPR050142">
    <property type="entry name" value="MADS-box/MEF2_TF"/>
</dbReference>
<dbReference type="SMART" id="SM00432">
    <property type="entry name" value="MADS"/>
    <property type="match status" value="1"/>
</dbReference>
<name>A0A5D2NZF6_GOSTO</name>
<dbReference type="InterPro" id="IPR002487">
    <property type="entry name" value="TF_Kbox"/>
</dbReference>
<dbReference type="InterPro" id="IPR033896">
    <property type="entry name" value="MEF2-like_N"/>
</dbReference>
<sequence length="241" mass="27961">MGRGKVVLERIENKINRQVTFSKRRNGLLKKAYELSVLCDAEVALIIFSSRGKLSEFASNISVPTTLEKYWQHRYSSPVDIPVDETQTLYQEVLRLKAKYESLQHSQRHLLGEELESLTVKELYKIEKQLDRALSQARQKKTQLLLERMEELSKKERELEVENKQLKSLVFFFFLHSLGSNSTSVWNNNYFGPSWCFQLELEHCFPSAQGLRDASIEMGNEYNMIPSQANHAQQQSSTHMG</sequence>
<organism evidence="9 10">
    <name type="scientific">Gossypium tomentosum</name>
    <name type="common">Hawaiian cotton</name>
    <name type="synonym">Gossypium sandvicense</name>
    <dbReference type="NCBI Taxonomy" id="34277"/>
    <lineage>
        <taxon>Eukaryota</taxon>
        <taxon>Viridiplantae</taxon>
        <taxon>Streptophyta</taxon>
        <taxon>Embryophyta</taxon>
        <taxon>Tracheophyta</taxon>
        <taxon>Spermatophyta</taxon>
        <taxon>Magnoliopsida</taxon>
        <taxon>eudicotyledons</taxon>
        <taxon>Gunneridae</taxon>
        <taxon>Pentapetalae</taxon>
        <taxon>rosids</taxon>
        <taxon>malvids</taxon>
        <taxon>Malvales</taxon>
        <taxon>Malvaceae</taxon>
        <taxon>Malvoideae</taxon>
        <taxon>Gossypium</taxon>
    </lineage>
</organism>
<dbReference type="GO" id="GO:0005634">
    <property type="term" value="C:nucleus"/>
    <property type="evidence" value="ECO:0007669"/>
    <property type="project" value="UniProtKB-SubCell"/>
</dbReference>
<evidence type="ECO:0008006" key="11">
    <source>
        <dbReference type="Google" id="ProtNLM"/>
    </source>
</evidence>
<proteinExistence type="predicted"/>
<evidence type="ECO:0000256" key="4">
    <source>
        <dbReference type="ARBA" id="ARBA00023163"/>
    </source>
</evidence>
<dbReference type="SUPFAM" id="SSF55455">
    <property type="entry name" value="SRF-like"/>
    <property type="match status" value="1"/>
</dbReference>
<evidence type="ECO:0000256" key="6">
    <source>
        <dbReference type="SAM" id="Coils"/>
    </source>
</evidence>
<dbReference type="PROSITE" id="PS51297">
    <property type="entry name" value="K_BOX"/>
    <property type="match status" value="1"/>
</dbReference>
<accession>A0A5D2NZF6</accession>
<keyword evidence="5" id="KW-0539">Nucleus</keyword>
<evidence type="ECO:0000259" key="7">
    <source>
        <dbReference type="PROSITE" id="PS50066"/>
    </source>
</evidence>
<evidence type="ECO:0000313" key="10">
    <source>
        <dbReference type="Proteomes" id="UP000322667"/>
    </source>
</evidence>
<reference evidence="9 10" key="1">
    <citation type="submission" date="2019-07" db="EMBL/GenBank/DDBJ databases">
        <title>WGS assembly of Gossypium tomentosum.</title>
        <authorList>
            <person name="Chen Z.J."/>
            <person name="Sreedasyam A."/>
            <person name="Ando A."/>
            <person name="Song Q."/>
            <person name="De L."/>
            <person name="Hulse-Kemp A."/>
            <person name="Ding M."/>
            <person name="Ye W."/>
            <person name="Kirkbride R."/>
            <person name="Jenkins J."/>
            <person name="Plott C."/>
            <person name="Lovell J."/>
            <person name="Lin Y.-M."/>
            <person name="Vaughn R."/>
            <person name="Liu B."/>
            <person name="Li W."/>
            <person name="Simpson S."/>
            <person name="Scheffler B."/>
            <person name="Saski C."/>
            <person name="Grover C."/>
            <person name="Hu G."/>
            <person name="Conover J."/>
            <person name="Carlson J."/>
            <person name="Shu S."/>
            <person name="Boston L."/>
            <person name="Williams M."/>
            <person name="Peterson D."/>
            <person name="Mcgee K."/>
            <person name="Jones D."/>
            <person name="Wendel J."/>
            <person name="Stelly D."/>
            <person name="Grimwood J."/>
            <person name="Schmutz J."/>
        </authorList>
    </citation>
    <scope>NUCLEOTIDE SEQUENCE [LARGE SCALE GENOMIC DNA]</scope>
    <source>
        <strain evidence="9">7179.01</strain>
    </source>
</reference>
<gene>
    <name evidence="9" type="ORF">ES332_A09G051600v1</name>
</gene>
<keyword evidence="2" id="KW-0805">Transcription regulation</keyword>
<dbReference type="PROSITE" id="PS00350">
    <property type="entry name" value="MADS_BOX_1"/>
    <property type="match status" value="1"/>
</dbReference>
<dbReference type="InterPro" id="IPR002100">
    <property type="entry name" value="TF_MADSbox"/>
</dbReference>
<dbReference type="GO" id="GO:0045944">
    <property type="term" value="P:positive regulation of transcription by RNA polymerase II"/>
    <property type="evidence" value="ECO:0007669"/>
    <property type="project" value="InterPro"/>
</dbReference>
<evidence type="ECO:0000256" key="5">
    <source>
        <dbReference type="ARBA" id="ARBA00023242"/>
    </source>
</evidence>
<evidence type="ECO:0000256" key="3">
    <source>
        <dbReference type="ARBA" id="ARBA00023125"/>
    </source>
</evidence>
<dbReference type="Pfam" id="PF01486">
    <property type="entry name" value="K-box"/>
    <property type="match status" value="1"/>
</dbReference>
<evidence type="ECO:0000259" key="8">
    <source>
        <dbReference type="PROSITE" id="PS51297"/>
    </source>
</evidence>
<protein>
    <recommendedName>
        <fullName evidence="11">MADS-box domain-containing protein</fullName>
    </recommendedName>
</protein>
<dbReference type="PANTHER" id="PTHR48019">
    <property type="entry name" value="SERUM RESPONSE FACTOR HOMOLOG"/>
    <property type="match status" value="1"/>
</dbReference>
<dbReference type="AlphaFoldDB" id="A0A5D2NZF6"/>
<dbReference type="GO" id="GO:0003700">
    <property type="term" value="F:DNA-binding transcription factor activity"/>
    <property type="evidence" value="ECO:0007669"/>
    <property type="project" value="InterPro"/>
</dbReference>
<dbReference type="Proteomes" id="UP000322667">
    <property type="component" value="Chromosome A09"/>
</dbReference>
<comment type="subcellular location">
    <subcellularLocation>
        <location evidence="1">Nucleus</location>
    </subcellularLocation>
</comment>
<dbReference type="Pfam" id="PF00319">
    <property type="entry name" value="SRF-TF"/>
    <property type="match status" value="1"/>
</dbReference>
<dbReference type="InterPro" id="IPR036879">
    <property type="entry name" value="TF_MADSbox_sf"/>
</dbReference>
<feature type="domain" description="K-box" evidence="8">
    <location>
        <begin position="86"/>
        <end position="181"/>
    </location>
</feature>